<name>V6LYZ6_9EUKA</name>
<protein>
    <submittedName>
        <fullName evidence="2">Uncharacterized protein</fullName>
    </submittedName>
</protein>
<evidence type="ECO:0000313" key="1">
    <source>
        <dbReference type="EMBL" id="EST48182.1"/>
    </source>
</evidence>
<dbReference type="EMBL" id="AUWU02000001">
    <property type="protein sequence ID" value="KAH0577294.1"/>
    <property type="molecule type" value="Genomic_DNA"/>
</dbReference>
<sequence length="99" mass="10943">MGAVGSLISSADTYLLSQVDEVEQLDNILPKPTTANLKIAKNQTFPPFAQSQQPLQNMSSNKLICSNSLSFMTEHFLLSSQASQMFSMVDEPLKELYVD</sequence>
<accession>V6LYZ6</accession>
<organism evidence="2">
    <name type="scientific">Spironucleus salmonicida</name>
    <dbReference type="NCBI Taxonomy" id="348837"/>
    <lineage>
        <taxon>Eukaryota</taxon>
        <taxon>Metamonada</taxon>
        <taxon>Diplomonadida</taxon>
        <taxon>Hexamitidae</taxon>
        <taxon>Hexamitinae</taxon>
        <taxon>Spironucleus</taxon>
    </lineage>
</organism>
<dbReference type="VEuPathDB" id="GiardiaDB:SS50377_20624"/>
<evidence type="ECO:0000313" key="4">
    <source>
        <dbReference type="EMBL" id="KAH0577294.1"/>
    </source>
</evidence>
<reference evidence="3" key="2">
    <citation type="submission" date="2020-12" db="EMBL/GenBank/DDBJ databases">
        <title>New Spironucleus salmonicida genome in near-complete chromosomes.</title>
        <authorList>
            <person name="Xu F."/>
            <person name="Kurt Z."/>
            <person name="Jimenez-Gonzalez A."/>
            <person name="Astvaldsson A."/>
            <person name="Andersson J.O."/>
            <person name="Svard S.G."/>
        </authorList>
    </citation>
    <scope>NUCLEOTIDE SEQUENCE</scope>
    <source>
        <strain evidence="3">ATCC 50377</strain>
    </source>
</reference>
<dbReference type="EMBL" id="KI545949">
    <property type="protein sequence ID" value="EST49498.1"/>
    <property type="molecule type" value="Genomic_DNA"/>
</dbReference>
<keyword evidence="5" id="KW-1185">Reference proteome</keyword>
<evidence type="ECO:0000313" key="3">
    <source>
        <dbReference type="EMBL" id="KAH0577273.1"/>
    </source>
</evidence>
<dbReference type="Proteomes" id="UP000018208">
    <property type="component" value="Unassembled WGS sequence"/>
</dbReference>
<dbReference type="VEuPathDB" id="GiardiaDB:SS50377_20645"/>
<dbReference type="EMBL" id="KI545998">
    <property type="protein sequence ID" value="EST48182.1"/>
    <property type="molecule type" value="Genomic_DNA"/>
</dbReference>
<dbReference type="AlphaFoldDB" id="V6LYZ6"/>
<evidence type="ECO:0000313" key="2">
    <source>
        <dbReference type="EMBL" id="EST49498.1"/>
    </source>
</evidence>
<evidence type="ECO:0000313" key="5">
    <source>
        <dbReference type="Proteomes" id="UP000018208"/>
    </source>
</evidence>
<dbReference type="EMBL" id="AUWU02000001">
    <property type="protein sequence ID" value="KAH0577273.1"/>
    <property type="molecule type" value="Genomic_DNA"/>
</dbReference>
<proteinExistence type="predicted"/>
<reference evidence="2 3" key="1">
    <citation type="journal article" date="2014" name="PLoS Genet.">
        <title>The Genome of Spironucleus salmonicida Highlights a Fish Pathogen Adapted to Fluctuating Environments.</title>
        <authorList>
            <person name="Xu F."/>
            <person name="Jerlstrom-Hultqvist J."/>
            <person name="Einarsson E."/>
            <person name="Astvaldsson A."/>
            <person name="Svard S.G."/>
            <person name="Andersson J.O."/>
        </authorList>
    </citation>
    <scope>NUCLEOTIDE SEQUENCE</scope>
    <source>
        <strain evidence="3">ATCC 50377</strain>
    </source>
</reference>
<gene>
    <name evidence="2" type="ORF">SS50377_10096</name>
    <name evidence="1" type="ORF">SS50377_11664</name>
    <name evidence="3" type="ORF">SS50377_20624</name>
    <name evidence="4" type="ORF">SS50377_20645</name>
</gene>